<dbReference type="Proteomes" id="UP000604046">
    <property type="component" value="Unassembled WGS sequence"/>
</dbReference>
<evidence type="ECO:0000256" key="1">
    <source>
        <dbReference type="ARBA" id="ARBA00022801"/>
    </source>
</evidence>
<evidence type="ECO:0000259" key="4">
    <source>
        <dbReference type="Pfam" id="PF00149"/>
    </source>
</evidence>
<proteinExistence type="predicted"/>
<organism evidence="5 6">
    <name type="scientific">Symbiodinium natans</name>
    <dbReference type="NCBI Taxonomy" id="878477"/>
    <lineage>
        <taxon>Eukaryota</taxon>
        <taxon>Sar</taxon>
        <taxon>Alveolata</taxon>
        <taxon>Dinophyceae</taxon>
        <taxon>Suessiales</taxon>
        <taxon>Symbiodiniaceae</taxon>
        <taxon>Symbiodinium</taxon>
    </lineage>
</organism>
<reference evidence="5" key="1">
    <citation type="submission" date="2021-02" db="EMBL/GenBank/DDBJ databases">
        <authorList>
            <person name="Dougan E. K."/>
            <person name="Rhodes N."/>
            <person name="Thang M."/>
            <person name="Chan C."/>
        </authorList>
    </citation>
    <scope>NUCLEOTIDE SEQUENCE</scope>
</reference>
<comment type="caution">
    <text evidence="5">The sequence shown here is derived from an EMBL/GenBank/DDBJ whole genome shotgun (WGS) entry which is preliminary data.</text>
</comment>
<sequence length="576" mass="65110">MPLFSCLWDLFSGGSSTAKPGPPVSYRFAQLTDVHIEPFYNPERGHLKGGVCRVPEAFNKSRCIPFEVEPEADAYPLGRLNCDPPVALLRSILEHMERVARTDKPDFVLFTGDIPSHQLSCQFHQARTIELVIEMMAKGVKSVAPQLYPVMGNNDYFPNYNVSLEPNSPWQQFVASLYGREGVLSGEQLTSFARGGYYSATPRDGLKLIVLNTVVWSQKVLDWNGAPKKHVKHHPDISEAGLYRGADAPMPGADSSAWVWDQDVASKKLFVDCDARPADPYGQLKWARKELHHARSAGQRVIVAGHVPPGNKVGSNNFCPRHLNDFRSLVQDFADIIEVQLYGDHSNDEFRMVWDDGPRPRAVSSVLVSAGVTPRKHCNPSWRMFEVSEDHQVSDFSQYFLRLADTDIELNMDRRWKKLHRLGRDEEVSWKFWQKQYSFREQYGVGLDPEELEELWKTLQTDPNLLRTYVGHMFSQTVGSYDYFDYICDMRYLDASENDACSALGALLEPKERQEFAQPLALLEPPSQAQAARAEMGNLPAALGASLALNALLAVAFLWMARRRRWSEPASYVALP</sequence>
<feature type="domain" description="Calcineurin-like phosphoesterase" evidence="4">
    <location>
        <begin position="27"/>
        <end position="248"/>
    </location>
</feature>
<dbReference type="SUPFAM" id="SSF56300">
    <property type="entry name" value="Metallo-dependent phosphatases"/>
    <property type="match status" value="1"/>
</dbReference>
<evidence type="ECO:0000313" key="5">
    <source>
        <dbReference type="EMBL" id="CAE7411179.1"/>
    </source>
</evidence>
<evidence type="ECO:0000256" key="3">
    <source>
        <dbReference type="SAM" id="Phobius"/>
    </source>
</evidence>
<protein>
    <submittedName>
        <fullName evidence="5">SMPDL3B protein</fullName>
    </submittedName>
</protein>
<dbReference type="InterPro" id="IPR004843">
    <property type="entry name" value="Calcineurin-like_PHP"/>
</dbReference>
<feature type="transmembrane region" description="Helical" evidence="3">
    <location>
        <begin position="539"/>
        <end position="561"/>
    </location>
</feature>
<keyword evidence="2" id="KW-0325">Glycoprotein</keyword>
<dbReference type="AlphaFoldDB" id="A0A812QZG8"/>
<keyword evidence="6" id="KW-1185">Reference proteome</keyword>
<dbReference type="PANTHER" id="PTHR10340">
    <property type="entry name" value="SPHINGOMYELIN PHOSPHODIESTERASE"/>
    <property type="match status" value="1"/>
</dbReference>
<name>A0A812QZG8_9DINO</name>
<dbReference type="Pfam" id="PF00149">
    <property type="entry name" value="Metallophos"/>
    <property type="match status" value="1"/>
</dbReference>
<gene>
    <name evidence="5" type="primary">SMPDL3B</name>
    <name evidence="5" type="ORF">SNAT2548_LOCUS22366</name>
</gene>
<evidence type="ECO:0000313" key="6">
    <source>
        <dbReference type="Proteomes" id="UP000604046"/>
    </source>
</evidence>
<accession>A0A812QZG8</accession>
<dbReference type="EMBL" id="CAJNDS010002285">
    <property type="protein sequence ID" value="CAE7411179.1"/>
    <property type="molecule type" value="Genomic_DNA"/>
</dbReference>
<keyword evidence="3" id="KW-0812">Transmembrane</keyword>
<dbReference type="GO" id="GO:0016787">
    <property type="term" value="F:hydrolase activity"/>
    <property type="evidence" value="ECO:0007669"/>
    <property type="project" value="UniProtKB-KW"/>
</dbReference>
<evidence type="ECO:0000256" key="2">
    <source>
        <dbReference type="ARBA" id="ARBA00023180"/>
    </source>
</evidence>
<dbReference type="Gene3D" id="3.60.21.10">
    <property type="match status" value="1"/>
</dbReference>
<keyword evidence="3" id="KW-1133">Transmembrane helix</keyword>
<keyword evidence="3" id="KW-0472">Membrane</keyword>
<dbReference type="PANTHER" id="PTHR10340:SF57">
    <property type="entry name" value="METALLOPHOS DOMAIN-CONTAINING PROTEIN"/>
    <property type="match status" value="1"/>
</dbReference>
<keyword evidence="1" id="KW-0378">Hydrolase</keyword>
<dbReference type="OrthoDB" id="282973at2759"/>
<dbReference type="InterPro" id="IPR029052">
    <property type="entry name" value="Metallo-depent_PP-like"/>
</dbReference>